<dbReference type="eggNOG" id="COG0797">
    <property type="taxonomic scope" value="Bacteria"/>
</dbReference>
<dbReference type="HAMAP" id="MF_02071">
    <property type="entry name" value="RlpA"/>
    <property type="match status" value="1"/>
</dbReference>
<accession>A0A031JUG6</accession>
<dbReference type="GO" id="GO:0071555">
    <property type="term" value="P:cell wall organization"/>
    <property type="evidence" value="ECO:0007669"/>
    <property type="project" value="UniProtKB-KW"/>
</dbReference>
<dbReference type="GO" id="GO:0000270">
    <property type="term" value="P:peptidoglycan metabolic process"/>
    <property type="evidence" value="ECO:0007669"/>
    <property type="project" value="UniProtKB-UniRule"/>
</dbReference>
<dbReference type="PATRIC" id="fig|158500.4.peg.3596"/>
<organism evidence="6 7">
    <name type="scientific">Novosphingobium resinovorum</name>
    <dbReference type="NCBI Taxonomy" id="158500"/>
    <lineage>
        <taxon>Bacteria</taxon>
        <taxon>Pseudomonadati</taxon>
        <taxon>Pseudomonadota</taxon>
        <taxon>Alphaproteobacteria</taxon>
        <taxon>Sphingomonadales</taxon>
        <taxon>Sphingomonadaceae</taxon>
        <taxon>Novosphingobium</taxon>
    </lineage>
</organism>
<dbReference type="EC" id="4.2.2.-" evidence="3"/>
<reference evidence="6 7" key="1">
    <citation type="submission" date="2014-03" db="EMBL/GenBank/DDBJ databases">
        <title>Whole genome sequence of Novosphingobium resinovorum KF1.</title>
        <authorList>
            <person name="Gan H.M."/>
            <person name="Gan H.Y."/>
            <person name="Chew T.H."/>
            <person name="Savka M.A."/>
        </authorList>
    </citation>
    <scope>NUCLEOTIDE SEQUENCE [LARGE SCALE GENOMIC DNA]</scope>
    <source>
        <strain evidence="6 7">KF1</strain>
    </source>
</reference>
<evidence type="ECO:0000313" key="7">
    <source>
        <dbReference type="Proteomes" id="UP000024329"/>
    </source>
</evidence>
<comment type="function">
    <text evidence="3">Lytic transglycosylase with a strong preference for naked glycan strands that lack stem peptides.</text>
</comment>
<dbReference type="PANTHER" id="PTHR34183:SF1">
    <property type="entry name" value="ENDOLYTIC PEPTIDOGLYCAN TRANSGLYCOSYLASE RLPA"/>
    <property type="match status" value="1"/>
</dbReference>
<dbReference type="Pfam" id="PF03330">
    <property type="entry name" value="DPBB_1"/>
    <property type="match status" value="1"/>
</dbReference>
<sequence length="208" mass="22394">MVLFMSSRPSLPAMPGLIRSAPLRNIAVLSLVAVLAACGGGVKYRPVSDVPVRIGPPYKVRGVTYTPAAQPGYDMLGYATWYGSESGNQVANGERFRPGWITAAHKTLPLPAYVEVTSLDTGRRIIVRINDRGPYGESARIIDLSRGAAEELGIRTQGKAAVRVRAIEPDEKDRAALRKGKTARSLAPVPARTLSNLQEQFARGVGTR</sequence>
<dbReference type="PANTHER" id="PTHR34183">
    <property type="entry name" value="ENDOLYTIC PEPTIDOGLYCAN TRANSGLYCOSYLASE RLPA"/>
    <property type="match status" value="1"/>
</dbReference>
<comment type="similarity">
    <text evidence="3 4">Belongs to the RlpA family.</text>
</comment>
<proteinExistence type="inferred from homology"/>
<keyword evidence="6" id="KW-0449">Lipoprotein</keyword>
<dbReference type="SUPFAM" id="SSF50685">
    <property type="entry name" value="Barwin-like endoglucanases"/>
    <property type="match status" value="1"/>
</dbReference>
<protein>
    <recommendedName>
        <fullName evidence="3">Endolytic peptidoglycan transglycosylase RlpA</fullName>
        <ecNumber evidence="3">4.2.2.-</ecNumber>
    </recommendedName>
</protein>
<evidence type="ECO:0000259" key="5">
    <source>
        <dbReference type="Pfam" id="PF03330"/>
    </source>
</evidence>
<evidence type="ECO:0000256" key="2">
    <source>
        <dbReference type="ARBA" id="ARBA00023316"/>
    </source>
</evidence>
<feature type="domain" description="RlpA-like protein double-psi beta-barrel" evidence="5">
    <location>
        <begin position="77"/>
        <end position="164"/>
    </location>
</feature>
<evidence type="ECO:0000256" key="4">
    <source>
        <dbReference type="RuleBase" id="RU003495"/>
    </source>
</evidence>
<evidence type="ECO:0000256" key="3">
    <source>
        <dbReference type="HAMAP-Rule" id="MF_02071"/>
    </source>
</evidence>
<dbReference type="GO" id="GO:0008932">
    <property type="term" value="F:lytic endotransglycosylase activity"/>
    <property type="evidence" value="ECO:0007669"/>
    <property type="project" value="UniProtKB-UniRule"/>
</dbReference>
<gene>
    <name evidence="3" type="primary">rlpA</name>
    <name evidence="6" type="ORF">BV97_03525</name>
</gene>
<dbReference type="NCBIfam" id="TIGR00413">
    <property type="entry name" value="rlpA"/>
    <property type="match status" value="1"/>
</dbReference>
<dbReference type="InterPro" id="IPR012997">
    <property type="entry name" value="RplA"/>
</dbReference>
<keyword evidence="2 3" id="KW-0961">Cell wall biogenesis/degradation</keyword>
<keyword evidence="1 3" id="KW-0456">Lyase</keyword>
<dbReference type="Proteomes" id="UP000024329">
    <property type="component" value="Unassembled WGS sequence"/>
</dbReference>
<dbReference type="InterPro" id="IPR034718">
    <property type="entry name" value="RlpA"/>
</dbReference>
<comment type="caution">
    <text evidence="6">The sequence shown here is derived from an EMBL/GenBank/DDBJ whole genome shotgun (WGS) entry which is preliminary data.</text>
</comment>
<dbReference type="CDD" id="cd22268">
    <property type="entry name" value="DPBB_RlpA-like"/>
    <property type="match status" value="1"/>
</dbReference>
<evidence type="ECO:0000256" key="1">
    <source>
        <dbReference type="ARBA" id="ARBA00023239"/>
    </source>
</evidence>
<dbReference type="Gene3D" id="2.40.40.10">
    <property type="entry name" value="RlpA-like domain"/>
    <property type="match status" value="1"/>
</dbReference>
<dbReference type="InterPro" id="IPR036908">
    <property type="entry name" value="RlpA-like_sf"/>
</dbReference>
<evidence type="ECO:0000313" key="6">
    <source>
        <dbReference type="EMBL" id="EZP80438.1"/>
    </source>
</evidence>
<dbReference type="EMBL" id="JFYZ01000017">
    <property type="protein sequence ID" value="EZP80438.1"/>
    <property type="molecule type" value="Genomic_DNA"/>
</dbReference>
<name>A0A031JUG6_9SPHN</name>
<dbReference type="InterPro" id="IPR009009">
    <property type="entry name" value="RlpA-like_DPBB"/>
</dbReference>
<dbReference type="AlphaFoldDB" id="A0A031JUG6"/>